<dbReference type="SUPFAM" id="SSF56219">
    <property type="entry name" value="DNase I-like"/>
    <property type="match status" value="1"/>
</dbReference>
<gene>
    <name evidence="1" type="ORF">V5N11_025774</name>
</gene>
<sequence>MLLLLPYLVVHNLSRCGSRLYQENKFYVLVSVLRTSRVIVCYCGMILDVCGNVPAWVILGDFQELVTGCGFSDLEYNGPKFTWLNHRELDPIGKILDRAIVNASWRTDFPQAYAEFEANGILDHARCCVHTSVPF</sequence>
<protein>
    <submittedName>
        <fullName evidence="1">Uncharacterized protein</fullName>
    </submittedName>
</protein>
<dbReference type="PANTHER" id="PTHR33710">
    <property type="entry name" value="BNAC02G09200D PROTEIN"/>
    <property type="match status" value="1"/>
</dbReference>
<proteinExistence type="predicted"/>
<dbReference type="InterPro" id="IPR036691">
    <property type="entry name" value="Endo/exonu/phosph_ase_sf"/>
</dbReference>
<dbReference type="AlphaFoldDB" id="A0ABD1C8Y1"/>
<accession>A0ABD1C8Y1</accession>
<comment type="caution">
    <text evidence="1">The sequence shown here is derived from an EMBL/GenBank/DDBJ whole genome shotgun (WGS) entry which is preliminary data.</text>
</comment>
<dbReference type="PANTHER" id="PTHR33710:SF79">
    <property type="entry name" value="OS06G0205337 PROTEIN"/>
    <property type="match status" value="1"/>
</dbReference>
<evidence type="ECO:0000313" key="1">
    <source>
        <dbReference type="EMBL" id="KAL1225676.1"/>
    </source>
</evidence>
<name>A0ABD1C8Y1_CARAN</name>
<organism evidence="1 2">
    <name type="scientific">Cardamine amara subsp. amara</name>
    <dbReference type="NCBI Taxonomy" id="228776"/>
    <lineage>
        <taxon>Eukaryota</taxon>
        <taxon>Viridiplantae</taxon>
        <taxon>Streptophyta</taxon>
        <taxon>Embryophyta</taxon>
        <taxon>Tracheophyta</taxon>
        <taxon>Spermatophyta</taxon>
        <taxon>Magnoliopsida</taxon>
        <taxon>eudicotyledons</taxon>
        <taxon>Gunneridae</taxon>
        <taxon>Pentapetalae</taxon>
        <taxon>rosids</taxon>
        <taxon>malvids</taxon>
        <taxon>Brassicales</taxon>
        <taxon>Brassicaceae</taxon>
        <taxon>Cardamineae</taxon>
        <taxon>Cardamine</taxon>
    </lineage>
</organism>
<evidence type="ECO:0000313" key="2">
    <source>
        <dbReference type="Proteomes" id="UP001558713"/>
    </source>
</evidence>
<reference evidence="1 2" key="1">
    <citation type="submission" date="2024-04" db="EMBL/GenBank/DDBJ databases">
        <title>Genome assembly C_amara_ONT_v2.</title>
        <authorList>
            <person name="Yant L."/>
            <person name="Moore C."/>
            <person name="Slenker M."/>
        </authorList>
    </citation>
    <scope>NUCLEOTIDE SEQUENCE [LARGE SCALE GENOMIC DNA]</scope>
    <source>
        <tissue evidence="1">Leaf</tissue>
    </source>
</reference>
<dbReference type="EMBL" id="JBANAX010000022">
    <property type="protein sequence ID" value="KAL1225676.1"/>
    <property type="molecule type" value="Genomic_DNA"/>
</dbReference>
<keyword evidence="2" id="KW-1185">Reference proteome</keyword>
<dbReference type="Proteomes" id="UP001558713">
    <property type="component" value="Unassembled WGS sequence"/>
</dbReference>